<sequence>MFYLLFTLAVLATAKGFTLQLNAQSYCVSSDLQYCFGLIEPCTGTLVKVPQPRNLTVFMCVFLTGVQTKEVGTQHVFTLNDPFGRFVCSHKTVNGSFNLGGWGSRQVTLSILGYGFGQNKLTVPEVCSNGVVLKVPSVSNVVYACMSLKHWTWEHFFWSYTIKPVASCDLRVKSLTTASKHYYPNQEGVFARPIKDEL</sequence>
<proteinExistence type="predicted"/>
<protein>
    <submittedName>
        <fullName evidence="1">ORF7a protein</fullName>
    </submittedName>
</protein>
<dbReference type="CDD" id="cd21644">
    <property type="entry name" value="batCoV-HKU9_NS7b"/>
    <property type="match status" value="1"/>
</dbReference>
<dbReference type="EMBL" id="OQ175248">
    <property type="protein sequence ID" value="WCC63106.1"/>
    <property type="molecule type" value="Genomic_RNA"/>
</dbReference>
<gene>
    <name evidence="1" type="primary">ORF7a</name>
</gene>
<dbReference type="EMBL" id="OQ175246">
    <property type="protein sequence ID" value="WCC63091.1"/>
    <property type="molecule type" value="Genomic_RNA"/>
</dbReference>
<accession>A0AA49EGQ8</accession>
<evidence type="ECO:0000313" key="1">
    <source>
        <dbReference type="EMBL" id="WCC63091.1"/>
    </source>
</evidence>
<dbReference type="InterPro" id="IPR044326">
    <property type="entry name" value="NS7b_batCoV-HKU9"/>
</dbReference>
<name>A0AA49EGQ8_9NIDO</name>
<organism evidence="1">
    <name type="scientific">Bat Coronavirus RlYN16</name>
    <dbReference type="NCBI Taxonomy" id="3018892"/>
    <lineage>
        <taxon>Viruses</taxon>
        <taxon>Riboviria</taxon>
        <taxon>Orthornavirae</taxon>
        <taxon>Pisuviricota</taxon>
        <taxon>Pisoniviricetes</taxon>
        <taxon>Nidovirales</taxon>
        <taxon>Cornidovirineae</taxon>
        <taxon>Coronaviridae</taxon>
        <taxon>Orthocoronavirinae</taxon>
    </lineage>
</organism>
<evidence type="ECO:0000313" key="2">
    <source>
        <dbReference type="EMBL" id="WCC63106.1"/>
    </source>
</evidence>
<reference evidence="1" key="1">
    <citation type="submission" date="2023-01" db="EMBL/GenBank/DDBJ databases">
        <title>Panoramic Analysis of Coronaviruses Carried by Representative Bat Species in Southern China to Better Understand the Coronavirus Sphere.</title>
        <authorList>
            <person name="Han Y."/>
            <person name="Xu P."/>
            <person name="Wang Y."/>
            <person name="Zhao W."/>
            <person name="Wang J."/>
            <person name="Jin Q."/>
            <person name="Wu Z."/>
        </authorList>
    </citation>
    <scope>NUCLEOTIDE SEQUENCE</scope>
    <source>
        <strain evidence="1">BtRl-BetaCoV/YN2016-Q319</strain>
        <strain evidence="2">BtRl-BetaCoV/YN2016-Q320</strain>
    </source>
</reference>